<evidence type="ECO:0000313" key="1">
    <source>
        <dbReference type="EMBL" id="MBL4928789.1"/>
    </source>
</evidence>
<evidence type="ECO:0000313" key="2">
    <source>
        <dbReference type="Proteomes" id="UP000619033"/>
    </source>
</evidence>
<accession>A0A8J7MW64</accession>
<reference evidence="1" key="1">
    <citation type="submission" date="2021-01" db="EMBL/GenBank/DDBJ databases">
        <title>Genome seq and assembly of Tabrizicola sp. KVB23.</title>
        <authorList>
            <person name="Chhetri G."/>
        </authorList>
    </citation>
    <scope>NUCLEOTIDE SEQUENCE</scope>
    <source>
        <strain evidence="1">KVB23</strain>
    </source>
</reference>
<dbReference type="InterPro" id="IPR053745">
    <property type="entry name" value="Viral_Tail_Comp_sf"/>
</dbReference>
<protein>
    <submittedName>
        <fullName evidence="1">DUF3168 domain-containing protein</fullName>
    </submittedName>
</protein>
<dbReference type="Gene3D" id="3.30.2000.30">
    <property type="match status" value="1"/>
</dbReference>
<sequence>MSADLELQKAIRARLVGSPAVIALVPAANILDRHERPAPVPSIVMGETQALDEGVIDRRARVRIYHDLHIWVREPSTEGAKAIAGAVQAAIRSAPFSLGGGYHCPLARISQVRTLRDSNGATSHCVVTVDALVVEVAP</sequence>
<dbReference type="EMBL" id="JAESVP010000005">
    <property type="protein sequence ID" value="MBL4928789.1"/>
    <property type="molecule type" value="Genomic_DNA"/>
</dbReference>
<dbReference type="InterPro" id="IPR021508">
    <property type="entry name" value="Gp17-like"/>
</dbReference>
<keyword evidence="2" id="KW-1185">Reference proteome</keyword>
<dbReference type="RefSeq" id="WP_202661128.1">
    <property type="nucleotide sequence ID" value="NZ_JAESVP010000005.1"/>
</dbReference>
<dbReference type="AlphaFoldDB" id="A0A8J7MW64"/>
<proteinExistence type="predicted"/>
<organism evidence="1 2">
    <name type="scientific">Fuscibacter oryzae</name>
    <dbReference type="NCBI Taxonomy" id="2803939"/>
    <lineage>
        <taxon>Bacteria</taxon>
        <taxon>Pseudomonadati</taxon>
        <taxon>Pseudomonadota</taxon>
        <taxon>Alphaproteobacteria</taxon>
        <taxon>Rhodobacterales</taxon>
        <taxon>Paracoccaceae</taxon>
        <taxon>Fuscibacter</taxon>
    </lineage>
</organism>
<comment type="caution">
    <text evidence="1">The sequence shown here is derived from an EMBL/GenBank/DDBJ whole genome shotgun (WGS) entry which is preliminary data.</text>
</comment>
<dbReference type="Pfam" id="PF11367">
    <property type="entry name" value="Tail_completion_gp17"/>
    <property type="match status" value="1"/>
</dbReference>
<gene>
    <name evidence="1" type="ORF">JI744_11795</name>
</gene>
<name>A0A8J7MW64_9RHOB</name>
<dbReference type="Proteomes" id="UP000619033">
    <property type="component" value="Unassembled WGS sequence"/>
</dbReference>